<dbReference type="InterPro" id="IPR003797">
    <property type="entry name" value="DegV"/>
</dbReference>
<dbReference type="InterPro" id="IPR050270">
    <property type="entry name" value="DegV_domain_contain"/>
</dbReference>
<dbReference type="AlphaFoldDB" id="A0A1X7MT07"/>
<evidence type="ECO:0000313" key="4">
    <source>
        <dbReference type="EMBL" id="SMH27478.1"/>
    </source>
</evidence>
<gene>
    <name evidence="4" type="ORF">SAMN04488700_0682</name>
</gene>
<dbReference type="SMART" id="SM01120">
    <property type="entry name" value="Dak2"/>
    <property type="match status" value="1"/>
</dbReference>
<dbReference type="SUPFAM" id="SSF82549">
    <property type="entry name" value="DAK1/DegV-like"/>
    <property type="match status" value="1"/>
</dbReference>
<dbReference type="InterPro" id="IPR043168">
    <property type="entry name" value="DegV_C"/>
</dbReference>
<dbReference type="Gene3D" id="3.40.50.10170">
    <property type="match status" value="1"/>
</dbReference>
<dbReference type="Pfam" id="PF21645">
    <property type="entry name" value="FakA-like_M"/>
    <property type="match status" value="1"/>
</dbReference>
<keyword evidence="2" id="KW-0812">Transmembrane</keyword>
<evidence type="ECO:0000256" key="1">
    <source>
        <dbReference type="ARBA" id="ARBA00023121"/>
    </source>
</evidence>
<dbReference type="Proteomes" id="UP000193435">
    <property type="component" value="Unassembled WGS sequence"/>
</dbReference>
<name>A0A1X7MT07_9LACT</name>
<accession>A0A1X7MT07</accession>
<dbReference type="InterPro" id="IPR048394">
    <property type="entry name" value="FakA-like_M"/>
</dbReference>
<evidence type="ECO:0000256" key="2">
    <source>
        <dbReference type="SAM" id="Phobius"/>
    </source>
</evidence>
<dbReference type="SUPFAM" id="SSF101473">
    <property type="entry name" value="DhaL-like"/>
    <property type="match status" value="1"/>
</dbReference>
<sequence>MADTNITSGDMYNAFLHGAYEVVSNRQFLNKINVFPIQDGDTGTNLSSLMETIINESAKGETVKQTLESFSDAAIRGARGNSGIIFAQYIYGLSVEISDQEFIDYNQYASASKKAAEYAYDAIEQPVEGTILTVMRDWGEALSRQDGSSNTITELMSAAIIVLNDAVIKTQFQLKELRKAKVVDAGANGFAFFIHGMLEYFKKGNSIGPESINKLQKDSISVEVEHDMNAEITYRYCTECLLRADEIDTKSIKKSLSHLGDSLIVAANKNQVRVHIHSNEPERVFEILRQNGNVGYQKVDDMKKQQDTMLRRKSDIALLTDSIADVPQEFIDAEQIHVINLSILFENTSFIDKLSITPKQLLDYSKDSRDLPTTSQPDEKSIENILLYLSTHYKSLIVMTVSKELSGTYSTIKRVAKRMESDDFKIDVINTKQNSGAQGLLVAKAADLITEGYKQKEIVDTITSDIARSKILVRVKTLDNMIKSGRLSTTTGKIGKKIGLKPIVTLDEEGKGALDSVSFTTKASLNKLVKHVKKIMKDHTIESYSIVHVNNLEEAKELELLFTNLIGTKPRYITETSSIIAVGAGAGAVALSYILKK</sequence>
<keyword evidence="5" id="KW-1185">Reference proteome</keyword>
<reference evidence="4 5" key="1">
    <citation type="submission" date="2017-04" db="EMBL/GenBank/DDBJ databases">
        <authorList>
            <person name="Afonso C.L."/>
            <person name="Miller P.J."/>
            <person name="Scott M.A."/>
            <person name="Spackman E."/>
            <person name="Goraichik I."/>
            <person name="Dimitrov K.M."/>
            <person name="Suarez D.L."/>
            <person name="Swayne D.E."/>
        </authorList>
    </citation>
    <scope>NUCLEOTIDE SEQUENCE [LARGE SCALE GENOMIC DNA]</scope>
    <source>
        <strain evidence="4 5">LMG26642</strain>
    </source>
</reference>
<evidence type="ECO:0000313" key="5">
    <source>
        <dbReference type="Proteomes" id="UP000193435"/>
    </source>
</evidence>
<dbReference type="PROSITE" id="PS51482">
    <property type="entry name" value="DEGV"/>
    <property type="match status" value="1"/>
</dbReference>
<dbReference type="STRING" id="1073423.SAMN04488700_0682"/>
<dbReference type="GO" id="GO:0006071">
    <property type="term" value="P:glycerol metabolic process"/>
    <property type="evidence" value="ECO:0007669"/>
    <property type="project" value="InterPro"/>
</dbReference>
<keyword evidence="1" id="KW-0446">Lipid-binding</keyword>
<proteinExistence type="predicted"/>
<dbReference type="GO" id="GO:0004371">
    <property type="term" value="F:glycerone kinase activity"/>
    <property type="evidence" value="ECO:0007669"/>
    <property type="project" value="InterPro"/>
</dbReference>
<feature type="transmembrane region" description="Helical" evidence="2">
    <location>
        <begin position="578"/>
        <end position="595"/>
    </location>
</feature>
<organism evidence="4 5">
    <name type="scientific">Carnobacterium iners</name>
    <dbReference type="NCBI Taxonomy" id="1073423"/>
    <lineage>
        <taxon>Bacteria</taxon>
        <taxon>Bacillati</taxon>
        <taxon>Bacillota</taxon>
        <taxon>Bacilli</taxon>
        <taxon>Lactobacillales</taxon>
        <taxon>Carnobacteriaceae</taxon>
        <taxon>Carnobacterium</taxon>
    </lineage>
</organism>
<evidence type="ECO:0000259" key="3">
    <source>
        <dbReference type="PROSITE" id="PS51480"/>
    </source>
</evidence>
<dbReference type="Pfam" id="PF02645">
    <property type="entry name" value="DegV"/>
    <property type="match status" value="1"/>
</dbReference>
<dbReference type="NCBIfam" id="TIGR00762">
    <property type="entry name" value="DegV"/>
    <property type="match status" value="1"/>
</dbReference>
<dbReference type="PROSITE" id="PS51480">
    <property type="entry name" value="DHAL"/>
    <property type="match status" value="1"/>
</dbReference>
<dbReference type="EMBL" id="FXBJ01000002">
    <property type="protein sequence ID" value="SMH27478.1"/>
    <property type="molecule type" value="Genomic_DNA"/>
</dbReference>
<dbReference type="SMART" id="SM01121">
    <property type="entry name" value="Dak1_2"/>
    <property type="match status" value="1"/>
</dbReference>
<keyword evidence="2" id="KW-1133">Transmembrane helix</keyword>
<protein>
    <recommendedName>
        <fullName evidence="3">DhaL domain-containing protein</fullName>
    </recommendedName>
</protein>
<dbReference type="GO" id="GO:0008289">
    <property type="term" value="F:lipid binding"/>
    <property type="evidence" value="ECO:0007669"/>
    <property type="project" value="UniProtKB-KW"/>
</dbReference>
<dbReference type="PANTHER" id="PTHR33434">
    <property type="entry name" value="DEGV DOMAIN-CONTAINING PROTEIN DR_1986-RELATED"/>
    <property type="match status" value="1"/>
</dbReference>
<dbReference type="Pfam" id="PF02734">
    <property type="entry name" value="Dak2"/>
    <property type="match status" value="1"/>
</dbReference>
<dbReference type="PANTHER" id="PTHR33434:SF4">
    <property type="entry name" value="PHOSPHATASE PROTEIN"/>
    <property type="match status" value="1"/>
</dbReference>
<dbReference type="Gene3D" id="3.30.1180.10">
    <property type="match status" value="1"/>
</dbReference>
<dbReference type="InterPro" id="IPR004007">
    <property type="entry name" value="DhaL_dom"/>
</dbReference>
<dbReference type="Gene3D" id="1.25.40.340">
    <property type="match status" value="1"/>
</dbReference>
<dbReference type="InterPro" id="IPR036117">
    <property type="entry name" value="DhaL_dom_sf"/>
</dbReference>
<keyword evidence="2" id="KW-0472">Membrane</keyword>
<feature type="domain" description="DhaL" evidence="3">
    <location>
        <begin position="9"/>
        <end position="199"/>
    </location>
</feature>
<dbReference type="InterPro" id="IPR033470">
    <property type="entry name" value="FakA-like_C"/>
</dbReference>
<dbReference type="RefSeq" id="WP_159446043.1">
    <property type="nucleotide sequence ID" value="NZ_FOAH01000010.1"/>
</dbReference>